<dbReference type="Proteomes" id="UP000008024">
    <property type="component" value="Segment"/>
</dbReference>
<dbReference type="EMBL" id="JQ340774">
    <property type="protein sequence ID" value="AFB84054.1"/>
    <property type="molecule type" value="Genomic_DNA"/>
</dbReference>
<evidence type="ECO:0000313" key="2">
    <source>
        <dbReference type="Proteomes" id="UP000008024"/>
    </source>
</evidence>
<protein>
    <submittedName>
        <fullName evidence="1">Uncharacterized protein</fullName>
    </submittedName>
</protein>
<keyword evidence="2" id="KW-1185">Reference proteome</keyword>
<dbReference type="KEGG" id="vg:14014035"/>
<sequence length="116" mass="13298">MNKTTVMYDTFKVTYHTAYTHDEGTFMPDQTQEKQYITPEFIQGIIDNPGTMGPAIVQLCKKYQALSLDAARYRFLRDKDLFGNEDEPGLVTWDGLAELDCAEFDEAIDDRMKDAL</sequence>
<evidence type="ECO:0000313" key="1">
    <source>
        <dbReference type="EMBL" id="AFB84054.1"/>
    </source>
</evidence>
<proteinExistence type="predicted"/>
<reference evidence="1 2" key="1">
    <citation type="journal article" date="2012" name="J. Virol.">
        <title>Complete Genome Sequence of the Enterobacter cancerogenus Bacteriophage Enc34.</title>
        <authorList>
            <person name="Kazaks A."/>
            <person name="Dislers A."/>
            <person name="Lipowsky G."/>
            <person name="Nikolajeva V."/>
            <person name="Tars K."/>
        </authorList>
    </citation>
    <scope>NUCLEOTIDE SEQUENCE [LARGE SCALE GENOMIC DNA]</scope>
</reference>
<organism evidence="1 2">
    <name type="scientific">Hafnia phage Enc34</name>
    <dbReference type="NCBI Taxonomy" id="1150990"/>
    <lineage>
        <taxon>Viruses</taxon>
        <taxon>Duplodnaviria</taxon>
        <taxon>Heunggongvirae</taxon>
        <taxon>Uroviricota</taxon>
        <taxon>Caudoviricetes</taxon>
        <taxon>Casjensviridae</taxon>
        <taxon>Enchivirus</taxon>
        <taxon>Enchivirus Enc34</taxon>
    </lineage>
</organism>
<name>H6WYJ9_9CAUD</name>
<accession>H6WYJ9</accession>
<dbReference type="RefSeq" id="YP_007007042.1">
    <property type="nucleotide sequence ID" value="NC_019524.2"/>
</dbReference>
<dbReference type="GeneID" id="14014035"/>